<evidence type="ECO:0000313" key="7">
    <source>
        <dbReference type="Proteomes" id="UP000218427"/>
    </source>
</evidence>
<evidence type="ECO:0000256" key="3">
    <source>
        <dbReference type="ARBA" id="ARBA00022729"/>
    </source>
</evidence>
<dbReference type="CDD" id="cd01009">
    <property type="entry name" value="PBP2_YfhD_N"/>
    <property type="match status" value="1"/>
</dbReference>
<dbReference type="Pfam" id="PF01464">
    <property type="entry name" value="SLT"/>
    <property type="match status" value="1"/>
</dbReference>
<dbReference type="Gene3D" id="3.40.190.10">
    <property type="entry name" value="Periplasmic binding protein-like II"/>
    <property type="match status" value="4"/>
</dbReference>
<dbReference type="InterPro" id="IPR023346">
    <property type="entry name" value="Lysozyme-like_dom_sf"/>
</dbReference>
<dbReference type="Proteomes" id="UP000218427">
    <property type="component" value="Unassembled WGS sequence"/>
</dbReference>
<gene>
    <name evidence="6" type="ORF">AWR36_007685</name>
</gene>
<name>A0ABX4I1E0_9GAMM</name>
<keyword evidence="7" id="KW-1185">Reference proteome</keyword>
<keyword evidence="3" id="KW-0732">Signal</keyword>
<dbReference type="EMBL" id="LRFG02000002">
    <property type="protein sequence ID" value="PCO05873.1"/>
    <property type="molecule type" value="Genomic_DNA"/>
</dbReference>
<dbReference type="CDD" id="cd13403">
    <property type="entry name" value="MLTF-like"/>
    <property type="match status" value="1"/>
</dbReference>
<dbReference type="Pfam" id="PF00497">
    <property type="entry name" value="SBP_bac_3"/>
    <property type="match status" value="2"/>
</dbReference>
<proteinExistence type="inferred from homology"/>
<dbReference type="InterPro" id="IPR008258">
    <property type="entry name" value="Transglycosylase_SLT_dom_1"/>
</dbReference>
<dbReference type="SMART" id="SM00062">
    <property type="entry name" value="PBPb"/>
    <property type="match status" value="2"/>
</dbReference>
<evidence type="ECO:0000313" key="6">
    <source>
        <dbReference type="EMBL" id="PCO05873.1"/>
    </source>
</evidence>
<dbReference type="Gene3D" id="1.10.530.10">
    <property type="match status" value="1"/>
</dbReference>
<dbReference type="SUPFAM" id="SSF53955">
    <property type="entry name" value="Lysozyme-like"/>
    <property type="match status" value="1"/>
</dbReference>
<protein>
    <submittedName>
        <fullName evidence="6">ABC transporter substrate-binding protein</fullName>
    </submittedName>
</protein>
<accession>A0ABX4I1E0</accession>
<comment type="subcellular location">
    <subcellularLocation>
        <location evidence="1">Cell outer membrane</location>
        <topology evidence="1">Peripheral membrane protein</topology>
    </subcellularLocation>
</comment>
<organism evidence="6 7">
    <name type="scientific">Microbulbifer flavimaris</name>
    <dbReference type="NCBI Taxonomy" id="1781068"/>
    <lineage>
        <taxon>Bacteria</taxon>
        <taxon>Pseudomonadati</taxon>
        <taxon>Pseudomonadota</taxon>
        <taxon>Gammaproteobacteria</taxon>
        <taxon>Cellvibrionales</taxon>
        <taxon>Microbulbiferaceae</taxon>
        <taxon>Microbulbifer</taxon>
    </lineage>
</organism>
<evidence type="ECO:0000259" key="5">
    <source>
        <dbReference type="SMART" id="SM00062"/>
    </source>
</evidence>
<feature type="domain" description="Solute-binding protein family 3/N-terminal" evidence="5">
    <location>
        <begin position="363"/>
        <end position="593"/>
    </location>
</feature>
<dbReference type="PANTHER" id="PTHR35936:SF32">
    <property type="entry name" value="MEMBRANE-BOUND LYTIC MUREIN TRANSGLYCOSYLASE F"/>
    <property type="match status" value="1"/>
</dbReference>
<evidence type="ECO:0000256" key="1">
    <source>
        <dbReference type="ARBA" id="ARBA00004339"/>
    </source>
</evidence>
<dbReference type="InterPro" id="IPR001638">
    <property type="entry name" value="Solute-binding_3/MltF_N"/>
</dbReference>
<feature type="domain" description="Solute-binding protein family 3/N-terminal" evidence="5">
    <location>
        <begin position="122"/>
        <end position="359"/>
    </location>
</feature>
<reference evidence="6" key="1">
    <citation type="submission" date="2017-08" db="EMBL/GenBank/DDBJ databases">
        <title>Microbulbifer marisrubri sp. nov., a halophilic alphaproteobacterium isolated from marine sediment of the Yellow Sea, China.</title>
        <authorList>
            <person name="Zhang G."/>
            <person name="Xiong Q."/>
        </authorList>
    </citation>
    <scope>NUCLEOTIDE SEQUENCE [LARGE SCALE GENOMIC DNA]</scope>
    <source>
        <strain evidence="6">WRN-8</strain>
    </source>
</reference>
<keyword evidence="4" id="KW-0472">Membrane</keyword>
<evidence type="ECO:0000256" key="4">
    <source>
        <dbReference type="ARBA" id="ARBA00023237"/>
    </source>
</evidence>
<keyword evidence="4" id="KW-0998">Cell outer membrane</keyword>
<dbReference type="SUPFAM" id="SSF53850">
    <property type="entry name" value="Periplasmic binding protein-like II"/>
    <property type="match status" value="2"/>
</dbReference>
<dbReference type="PANTHER" id="PTHR35936">
    <property type="entry name" value="MEMBRANE-BOUND LYTIC MUREIN TRANSGLYCOSYLASE F"/>
    <property type="match status" value="1"/>
</dbReference>
<comment type="similarity">
    <text evidence="2">Belongs to the bacterial solute-binding protein 3 family.</text>
</comment>
<sequence length="790" mass="89258">MAFPAIYMPDETWQQNCETLHNFFRSALMGTPKNNASDKHKGETVKDRKFARGITLLSVLMAALLTLVACGKSDREVGQEGQSAQVGIEEMTPAVEPAEPQPPAFENYTEQGDLASIREHGTLRLLAPVGLTDLSLPRDGLPSSTWRELAEKFARSRGLEPQWVYVQSFADLIPALTEGRGDVIAINFTRTEFRAEEVAFTRPLQYVRELLVTRADMQAAGNDEPLLVAVRRGSAFAHSLASAVQKSDSPSATGDDTANNGRFEIRYLDEPVDHDSLLGAVASGEYPATVVDSNLADALLPYYPQLAVSETLHAQRAIAWAVRKKAPDLEQALNEFLTEEHLIADQLRERPLRDWEEIKKSRTLRVLTRNHPASYFMWKGELMGFDYDLLKRFAKEQGLRLSMVVPGPDVDLAEALNAGLGDMVAASLTVTDARREQGLAFTRSYMQVEEQIIAAASHASRKASPTRVEELLAGAQVAVNPLTSYHDNLRTLAQNQEKPLQLVTVEGATTEHLIEAVANGDYPFTVADSHLVDIERTYRDDFTVVGTLPGKQDIAWAVRNDQSELLQKLNGFLNAKYRGLFFNVTYNKYFKESKRRHEPLQDRLRSAKRLSPYDPIVKRYASELDRDWRMVVAQMYQESQFDPRARSFADARGLMQVLPRTARELGVGDLYQPENNIRAGVTYLDWLEDRFPKRLEFDQRIYFTLAAYNAGHGHVRDARKLAQSLGKDPDRWFGHVEEAMLLLSKPEYYRQARFGYVRGREPVQYVRKIRDRYLGYLSVARKEQLGNQQL</sequence>
<comment type="caution">
    <text evidence="6">The sequence shown here is derived from an EMBL/GenBank/DDBJ whole genome shotgun (WGS) entry which is preliminary data.</text>
</comment>
<evidence type="ECO:0000256" key="2">
    <source>
        <dbReference type="ARBA" id="ARBA00010333"/>
    </source>
</evidence>